<dbReference type="Proteomes" id="UP000789595">
    <property type="component" value="Unassembled WGS sequence"/>
</dbReference>
<reference evidence="2" key="1">
    <citation type="submission" date="2021-11" db="EMBL/GenBank/DDBJ databases">
        <authorList>
            <consortium name="Genoscope - CEA"/>
            <person name="William W."/>
        </authorList>
    </citation>
    <scope>NUCLEOTIDE SEQUENCE</scope>
</reference>
<accession>A0A8J2WKM4</accession>
<dbReference type="InterPro" id="IPR028796">
    <property type="entry name" value="BBS8"/>
</dbReference>
<evidence type="ECO:0000313" key="2">
    <source>
        <dbReference type="EMBL" id="CAH0371880.1"/>
    </source>
</evidence>
<dbReference type="PROSITE" id="PS50005">
    <property type="entry name" value="TPR"/>
    <property type="match status" value="1"/>
</dbReference>
<dbReference type="InterPro" id="IPR019734">
    <property type="entry name" value="TPR_rpt"/>
</dbReference>
<dbReference type="InterPro" id="IPR011990">
    <property type="entry name" value="TPR-like_helical_dom_sf"/>
</dbReference>
<dbReference type="AlphaFoldDB" id="A0A8J2WKM4"/>
<dbReference type="GO" id="GO:0097730">
    <property type="term" value="C:non-motile cilium"/>
    <property type="evidence" value="ECO:0007669"/>
    <property type="project" value="TreeGrafter"/>
</dbReference>
<feature type="repeat" description="TPR" evidence="1">
    <location>
        <begin position="351"/>
        <end position="384"/>
    </location>
</feature>
<evidence type="ECO:0000256" key="1">
    <source>
        <dbReference type="PROSITE-ProRule" id="PRU00339"/>
    </source>
</evidence>
<dbReference type="SMART" id="SM00028">
    <property type="entry name" value="TPR"/>
    <property type="match status" value="7"/>
</dbReference>
<dbReference type="SUPFAM" id="SSF48452">
    <property type="entry name" value="TPR-like"/>
    <property type="match status" value="2"/>
</dbReference>
<gene>
    <name evidence="2" type="ORF">PECAL_3P18400</name>
</gene>
<organism evidence="2 3">
    <name type="scientific">Pelagomonas calceolata</name>
    <dbReference type="NCBI Taxonomy" id="35677"/>
    <lineage>
        <taxon>Eukaryota</taxon>
        <taxon>Sar</taxon>
        <taxon>Stramenopiles</taxon>
        <taxon>Ochrophyta</taxon>
        <taxon>Pelagophyceae</taxon>
        <taxon>Pelagomonadales</taxon>
        <taxon>Pelagomonadaceae</taxon>
        <taxon>Pelagomonas</taxon>
    </lineage>
</organism>
<evidence type="ECO:0000313" key="3">
    <source>
        <dbReference type="Proteomes" id="UP000789595"/>
    </source>
</evidence>
<dbReference type="Pfam" id="PF13181">
    <property type="entry name" value="TPR_8"/>
    <property type="match status" value="1"/>
</dbReference>
<dbReference type="GO" id="GO:1905515">
    <property type="term" value="P:non-motile cilium assembly"/>
    <property type="evidence" value="ECO:0007669"/>
    <property type="project" value="InterPro"/>
</dbReference>
<dbReference type="Gene3D" id="1.25.40.10">
    <property type="entry name" value="Tetratricopeptide repeat domain"/>
    <property type="match status" value="1"/>
</dbReference>
<name>A0A8J2WKM4_9STRA</name>
<dbReference type="PANTHER" id="PTHR44177">
    <property type="entry name" value="TETRATRICOPEPTIDE REPEAT PROTEIN 8"/>
    <property type="match status" value="1"/>
</dbReference>
<dbReference type="OrthoDB" id="421121at2759"/>
<keyword evidence="3" id="KW-1185">Reference proteome</keyword>
<protein>
    <submittedName>
        <fullName evidence="2">Uncharacterized protein</fullName>
    </submittedName>
</protein>
<sequence>MTSSDLLWMALMHFRRREHDQCTAICTEILRTQPKSQAAIFVKCRALSSKTWIDDTELERTGDTDLMSEDIAVSVMPRPGTSIAHPTSSSMSGVVNQYVRPVSVCRITSQSGVSPTLQNVTMAATSEGSYLDITNLEFLEFAHQTAMAKAICDYLIYFVRNIKQALRLCEEVLKKKTSLEDWWWKCRFAKCYYRLGLYRDAEYQLICSLQNQNMALNVLGLSKVYMRLDQPNTALKVLQKGIEKMPEESHLKIGVARIYEMMYATCRSLLFYKNALVLDASNIEALACLAANYFYEHQPELSLRYYRRLLQMGVSGPEIWNNIGLCCFYSSQLDMALDCFDRSLRFADDAADVWYNIGHLGISMGDFHMAHQSFKIALSLNQSNAEALCNLGVLSLYARNIKIARSYFISAKEVAPTLFQPHYNGALLAYKLGNLQDSFAMVSSALRVNKAHVDSRELKNNLEWHIRAL</sequence>
<keyword evidence="1" id="KW-0802">TPR repeat</keyword>
<comment type="caution">
    <text evidence="2">The sequence shown here is derived from an EMBL/GenBank/DDBJ whole genome shotgun (WGS) entry which is preliminary data.</text>
</comment>
<dbReference type="GO" id="GO:0034464">
    <property type="term" value="C:BBSome"/>
    <property type="evidence" value="ECO:0007669"/>
    <property type="project" value="InterPro"/>
</dbReference>
<dbReference type="GO" id="GO:0036064">
    <property type="term" value="C:ciliary basal body"/>
    <property type="evidence" value="ECO:0007669"/>
    <property type="project" value="TreeGrafter"/>
</dbReference>
<dbReference type="PANTHER" id="PTHR44177:SF1">
    <property type="entry name" value="TETRATRICOPEPTIDE REPEAT PROTEIN 8"/>
    <property type="match status" value="1"/>
</dbReference>
<dbReference type="EMBL" id="CAKKNE010000003">
    <property type="protein sequence ID" value="CAH0371880.1"/>
    <property type="molecule type" value="Genomic_DNA"/>
</dbReference>
<proteinExistence type="predicted"/>